<evidence type="ECO:0000313" key="1">
    <source>
        <dbReference type="EMBL" id="MFE4105334.1"/>
    </source>
</evidence>
<name>A0ABW6IB18_9CYAN</name>
<comment type="caution">
    <text evidence="1">The sequence shown here is derived from an EMBL/GenBank/DDBJ whole genome shotgun (WGS) entry which is preliminary data.</text>
</comment>
<dbReference type="EMBL" id="JBHZOL010000021">
    <property type="protein sequence ID" value="MFE4105334.1"/>
    <property type="molecule type" value="Genomic_DNA"/>
</dbReference>
<reference evidence="1 2" key="1">
    <citation type="submission" date="2024-10" db="EMBL/GenBank/DDBJ databases">
        <authorList>
            <person name="Ratan Roy A."/>
            <person name="Morales Sandoval P.H."/>
            <person name="De Los Santos Villalobos S."/>
            <person name="Chakraborty S."/>
            <person name="Mukherjee J."/>
        </authorList>
    </citation>
    <scope>NUCLEOTIDE SEQUENCE [LARGE SCALE GENOMIC DNA]</scope>
    <source>
        <strain evidence="1 2">S1</strain>
    </source>
</reference>
<protein>
    <submittedName>
        <fullName evidence="1">Uncharacterized protein</fullName>
    </submittedName>
</protein>
<organism evidence="1 2">
    <name type="scientific">Almyronema epifaneia S1</name>
    <dbReference type="NCBI Taxonomy" id="2991925"/>
    <lineage>
        <taxon>Bacteria</taxon>
        <taxon>Bacillati</taxon>
        <taxon>Cyanobacteriota</taxon>
        <taxon>Cyanophyceae</taxon>
        <taxon>Nodosilineales</taxon>
        <taxon>Nodosilineaceae</taxon>
        <taxon>Almyronema</taxon>
        <taxon>Almyronema epifaneia</taxon>
    </lineage>
</organism>
<keyword evidence="2" id="KW-1185">Reference proteome</keyword>
<dbReference type="Proteomes" id="UP001600165">
    <property type="component" value="Unassembled WGS sequence"/>
</dbReference>
<evidence type="ECO:0000313" key="2">
    <source>
        <dbReference type="Proteomes" id="UP001600165"/>
    </source>
</evidence>
<accession>A0ABW6IB18</accession>
<dbReference type="RefSeq" id="WP_377961684.1">
    <property type="nucleotide sequence ID" value="NZ_JBHZOL010000021.1"/>
</dbReference>
<gene>
    <name evidence="1" type="ORF">ACFVKH_03525</name>
</gene>
<sequence length="80" mass="9176">MPALTLHPGKFVRLKGQPQDLPDFVVVHCQGDRCWVRQQAWGSRIHLQIKVTQLEIPGIEVVPDSRLQLPKWLLVTDRAD</sequence>
<proteinExistence type="predicted"/>